<dbReference type="EMBL" id="WIVT01000007">
    <property type="protein sequence ID" value="MQU16313.1"/>
    <property type="molecule type" value="Genomic_DNA"/>
</dbReference>
<dbReference type="EMBL" id="WIWC01000031">
    <property type="protein sequence ID" value="MQT81722.1"/>
    <property type="molecule type" value="Genomic_DNA"/>
</dbReference>
<evidence type="ECO:0000313" key="4">
    <source>
        <dbReference type="EMBL" id="MQT81722.1"/>
    </source>
</evidence>
<evidence type="ECO:0000313" key="6">
    <source>
        <dbReference type="EMBL" id="MQU29123.1"/>
    </source>
</evidence>
<dbReference type="Proteomes" id="UP000713985">
    <property type="component" value="Unassembled WGS sequence"/>
</dbReference>
<evidence type="ECO:0000313" key="9">
    <source>
        <dbReference type="Proteomes" id="UP000713985"/>
    </source>
</evidence>
<dbReference type="Proteomes" id="UP000437970">
    <property type="component" value="Unassembled WGS sequence"/>
</dbReference>
<dbReference type="PANTHER" id="PTHR30388">
    <property type="entry name" value="ALDEHYDE OXIDOREDUCTASE MOLYBDENUM COFACTOR ASSEMBLY PROTEIN"/>
    <property type="match status" value="1"/>
</dbReference>
<dbReference type="RefSeq" id="WP_153382332.1">
    <property type="nucleotide sequence ID" value="NZ_JBITTT010000001.1"/>
</dbReference>
<evidence type="ECO:0000313" key="5">
    <source>
        <dbReference type="EMBL" id="MQU16313.1"/>
    </source>
</evidence>
<keyword evidence="9" id="KW-1185">Reference proteome</keyword>
<evidence type="ECO:0000313" key="8">
    <source>
        <dbReference type="Proteomes" id="UP000443000"/>
    </source>
</evidence>
<dbReference type="Gene3D" id="3.40.50.720">
    <property type="entry name" value="NAD(P)-binding Rossmann-like Domain"/>
    <property type="match status" value="1"/>
</dbReference>
<name>A0A6A7YXL6_9PSED</name>
<reference evidence="7 8" key="1">
    <citation type="submission" date="2019-10" db="EMBL/GenBank/DDBJ databases">
        <title>Evaluation of single-gene subtyping targets for Pseudomonas.</title>
        <authorList>
            <person name="Reichler S.J."/>
            <person name="Orsi R.H."/>
            <person name="Wiedmann M."/>
            <person name="Martin N.H."/>
            <person name="Murphy S.I."/>
        </authorList>
    </citation>
    <scope>NUCLEOTIDE SEQUENCE</scope>
    <source>
        <strain evidence="3 9">FSL R10-0802</strain>
        <strain evidence="5 8">FSL R10-1594</strain>
        <strain evidence="6 7">FSL R10-1984</strain>
        <strain evidence="4">FSL R10-2339</strain>
    </source>
</reference>
<sequence length="399" mass="43024">MSDLCGVLDALDEADSNKDEVVLATVVKVEGSAYRRPGARMVIPRLGRAVGTVSGGCLERELVQKAWWLTASGAPVIRCYSTADRDDEEDDDEGAALTFGLGCNGTVHVLLERYTPGQPSVLYALLQGVRTSGQSAALATVLSAGELSGLSVGARLGQTAESRLCEGFEGHALRSSVEADLFATLERKKSSHMTYASGPQAVEVLLEYIAPQRRLVIFGAGDDAQPVVRFATELGWEVTVVDGRAHFARAERFPGARQVLATSIERPFALHSKIDGAAVVIMTHSYRQDRHWLKQVLACAPAYVGQLGPKERTERLLDDIKGAADVATLRAHVHYPMGLDLGGDTPQSVALSIVSEISACLNQRQGGMLRYRTRTIHDATEVRHTALIEPLADVRRVGN</sequence>
<dbReference type="Pfam" id="PF13478">
    <property type="entry name" value="XdhC_C"/>
    <property type="match status" value="1"/>
</dbReference>
<dbReference type="Pfam" id="PF02625">
    <property type="entry name" value="XdhC_CoxI"/>
    <property type="match status" value="1"/>
</dbReference>
<proteinExistence type="predicted"/>
<dbReference type="AlphaFoldDB" id="A0A6A7YXL6"/>
<dbReference type="InterPro" id="IPR003777">
    <property type="entry name" value="XdhC_CoxI"/>
</dbReference>
<dbReference type="Proteomes" id="UP000443000">
    <property type="component" value="Unassembled WGS sequence"/>
</dbReference>
<evidence type="ECO:0000313" key="7">
    <source>
        <dbReference type="Proteomes" id="UP000437970"/>
    </source>
</evidence>
<evidence type="ECO:0000313" key="3">
    <source>
        <dbReference type="EMBL" id="MQT28063.1"/>
    </source>
</evidence>
<comment type="caution">
    <text evidence="4">The sequence shown here is derived from an EMBL/GenBank/DDBJ whole genome shotgun (WGS) entry which is preliminary data.</text>
</comment>
<dbReference type="EMBL" id="WIVW01000050">
    <property type="protein sequence ID" value="MQU29123.1"/>
    <property type="molecule type" value="Genomic_DNA"/>
</dbReference>
<dbReference type="InterPro" id="IPR027051">
    <property type="entry name" value="XdhC_Rossmann_dom"/>
</dbReference>
<protein>
    <submittedName>
        <fullName evidence="4">XdhC/CoxI family protein</fullName>
    </submittedName>
</protein>
<gene>
    <name evidence="5" type="ORF">GHN41_07620</name>
    <name evidence="4" type="ORF">GHN86_16845</name>
    <name evidence="3" type="ORF">GHN94_19835</name>
    <name evidence="6" type="ORF">GHO29_21900</name>
</gene>
<dbReference type="InterPro" id="IPR052698">
    <property type="entry name" value="MoCofactor_Util/Proc"/>
</dbReference>
<accession>A0A6A7YXL6</accession>
<evidence type="ECO:0000259" key="1">
    <source>
        <dbReference type="Pfam" id="PF02625"/>
    </source>
</evidence>
<organism evidence="4">
    <name type="scientific">Pseudomonas helleri</name>
    <dbReference type="NCBI Taxonomy" id="1608996"/>
    <lineage>
        <taxon>Bacteria</taxon>
        <taxon>Pseudomonadati</taxon>
        <taxon>Pseudomonadota</taxon>
        <taxon>Gammaproteobacteria</taxon>
        <taxon>Pseudomonadales</taxon>
        <taxon>Pseudomonadaceae</taxon>
        <taxon>Pseudomonas</taxon>
    </lineage>
</organism>
<dbReference type="PANTHER" id="PTHR30388:SF6">
    <property type="entry name" value="XANTHINE DEHYDROGENASE SUBUNIT A-RELATED"/>
    <property type="match status" value="1"/>
</dbReference>
<feature type="domain" description="XdhC- CoxI" evidence="1">
    <location>
        <begin position="18"/>
        <end position="80"/>
    </location>
</feature>
<dbReference type="OrthoDB" id="9815497at2"/>
<dbReference type="EMBL" id="WIWP01000055">
    <property type="protein sequence ID" value="MQT28063.1"/>
    <property type="molecule type" value="Genomic_DNA"/>
</dbReference>
<feature type="domain" description="XdhC Rossmann" evidence="2">
    <location>
        <begin position="215"/>
        <end position="357"/>
    </location>
</feature>
<evidence type="ECO:0000259" key="2">
    <source>
        <dbReference type="Pfam" id="PF13478"/>
    </source>
</evidence>